<keyword evidence="1" id="KW-0812">Transmembrane</keyword>
<dbReference type="KEGG" id="tni:TVNIR_0609"/>
<gene>
    <name evidence="2" type="ordered locus">TVNIR_0609</name>
</gene>
<evidence type="ECO:0000256" key="1">
    <source>
        <dbReference type="SAM" id="Phobius"/>
    </source>
</evidence>
<evidence type="ECO:0008006" key="4">
    <source>
        <dbReference type="Google" id="ProtNLM"/>
    </source>
</evidence>
<protein>
    <recommendedName>
        <fullName evidence="4">DUF2202 domain-containing protein</fullName>
    </recommendedName>
</protein>
<dbReference type="InterPro" id="IPR009078">
    <property type="entry name" value="Ferritin-like_SF"/>
</dbReference>
<dbReference type="SUPFAM" id="SSF47240">
    <property type="entry name" value="Ferritin-like"/>
    <property type="match status" value="1"/>
</dbReference>
<organism evidence="2 3">
    <name type="scientific">Thioalkalivibrio nitratireducens (strain DSM 14787 / UNIQEM 213 / ALEN2)</name>
    <dbReference type="NCBI Taxonomy" id="1255043"/>
    <lineage>
        <taxon>Bacteria</taxon>
        <taxon>Pseudomonadati</taxon>
        <taxon>Pseudomonadota</taxon>
        <taxon>Gammaproteobacteria</taxon>
        <taxon>Chromatiales</taxon>
        <taxon>Ectothiorhodospiraceae</taxon>
        <taxon>Thioalkalivibrio</taxon>
    </lineage>
</organism>
<dbReference type="CDD" id="cd01048">
    <property type="entry name" value="Ferritin_like_AB2"/>
    <property type="match status" value="1"/>
</dbReference>
<dbReference type="EMBL" id="CP003989">
    <property type="protein sequence ID" value="AGA32310.1"/>
    <property type="molecule type" value="Genomic_DNA"/>
</dbReference>
<accession>L0DTI5</accession>
<dbReference type="HOGENOM" id="CLU_118456_0_0_6"/>
<proteinExistence type="predicted"/>
<dbReference type="STRING" id="1255043.TVNIR_0609"/>
<feature type="transmembrane region" description="Helical" evidence="1">
    <location>
        <begin position="146"/>
        <end position="168"/>
    </location>
</feature>
<evidence type="ECO:0000313" key="3">
    <source>
        <dbReference type="Proteomes" id="UP000010809"/>
    </source>
</evidence>
<dbReference type="eggNOG" id="COG4902">
    <property type="taxonomic scope" value="Bacteria"/>
</dbReference>
<sequence length="173" mass="17952">MQPGAPTTFTPDQALSFALDDEYRARASYRAVLDAFGPVTPFVEIAAAEQRHIDALLPLFPRYGVAPPADRWAGRVAAPPTLAAACAAGVAGEIGNYSLYDHLLAQVGEPDVRAVFASLRNASAYRHLPAFQRCAGRAGLPVPGPAATGAASALLLGLAAGFGAVWLLRRGSA</sequence>
<dbReference type="Proteomes" id="UP000010809">
    <property type="component" value="Chromosome"/>
</dbReference>
<dbReference type="RefSeq" id="WP_015257463.1">
    <property type="nucleotide sequence ID" value="NC_019902.2"/>
</dbReference>
<dbReference type="AlphaFoldDB" id="L0DTI5"/>
<keyword evidence="3" id="KW-1185">Reference proteome</keyword>
<name>L0DTI5_THIND</name>
<dbReference type="InterPro" id="IPR012347">
    <property type="entry name" value="Ferritin-like"/>
</dbReference>
<evidence type="ECO:0000313" key="2">
    <source>
        <dbReference type="EMBL" id="AGA32310.1"/>
    </source>
</evidence>
<dbReference type="PATRIC" id="fig|1255043.3.peg.615"/>
<reference evidence="2" key="1">
    <citation type="submission" date="2015-12" db="EMBL/GenBank/DDBJ databases">
        <authorList>
            <person name="Tikhonova T.V."/>
            <person name="Pavlov A.R."/>
            <person name="Beletsky A.V."/>
            <person name="Mardanov A.V."/>
            <person name="Sorokin D.Y."/>
            <person name="Ravin N.V."/>
            <person name="Popov V.O."/>
        </authorList>
    </citation>
    <scope>NUCLEOTIDE SEQUENCE</scope>
    <source>
        <strain evidence="2">DSM 14787</strain>
    </source>
</reference>
<dbReference type="Gene3D" id="1.20.1260.10">
    <property type="match status" value="1"/>
</dbReference>
<keyword evidence="1" id="KW-1133">Transmembrane helix</keyword>
<keyword evidence="1" id="KW-0472">Membrane</keyword>
<dbReference type="InterPro" id="IPR019243">
    <property type="entry name" value="DUF2202"/>
</dbReference>